<dbReference type="InterPro" id="IPR003688">
    <property type="entry name" value="TraG/VirD4"/>
</dbReference>
<proteinExistence type="predicted"/>
<dbReference type="Pfam" id="PF02534">
    <property type="entry name" value="T4SS-DNA_transf"/>
    <property type="match status" value="1"/>
</dbReference>
<protein>
    <submittedName>
        <fullName evidence="1">Type IV secretory system conjugative DNA transfer family protein</fullName>
    </submittedName>
</protein>
<evidence type="ECO:0000313" key="1">
    <source>
        <dbReference type="EMBL" id="MCV5625592.1"/>
    </source>
</evidence>
<dbReference type="GO" id="GO:0016020">
    <property type="term" value="C:membrane"/>
    <property type="evidence" value="ECO:0007669"/>
    <property type="project" value="InterPro"/>
</dbReference>
<evidence type="ECO:0000313" key="2">
    <source>
        <dbReference type="Proteomes" id="UP001208624"/>
    </source>
</evidence>
<feature type="non-terminal residue" evidence="1">
    <location>
        <position position="1"/>
    </location>
</feature>
<gene>
    <name evidence="1" type="ORF">OFN31_28530</name>
</gene>
<comment type="caution">
    <text evidence="1">The sequence shown here is derived from an EMBL/GenBank/DDBJ whole genome shotgun (WGS) entry which is preliminary data.</text>
</comment>
<dbReference type="Proteomes" id="UP001208624">
    <property type="component" value="Unassembled WGS sequence"/>
</dbReference>
<organism evidence="1 2">
    <name type="scientific">Escherichia coli</name>
    <dbReference type="NCBI Taxonomy" id="562"/>
    <lineage>
        <taxon>Bacteria</taxon>
        <taxon>Pseudomonadati</taxon>
        <taxon>Pseudomonadota</taxon>
        <taxon>Gammaproteobacteria</taxon>
        <taxon>Enterobacterales</taxon>
        <taxon>Enterobacteriaceae</taxon>
        <taxon>Escherichia</taxon>
    </lineage>
</organism>
<sequence length="113" mass="12760">ERAKPKHLLAYMKDIRTELRGKDKTLADIGVAGLKAFIEMEDKTKAQLKSNFLNGLSPFANPNVANATDGNDFDLRQVRKKRMTIYFCISGDNARLAEKITNIFFQLAIQVNL</sequence>
<dbReference type="AlphaFoldDB" id="A0AAP3A3F7"/>
<dbReference type="EMBL" id="JAOVKC010000606">
    <property type="protein sequence ID" value="MCV5625592.1"/>
    <property type="molecule type" value="Genomic_DNA"/>
</dbReference>
<name>A0AAP3A3F7_ECOLX</name>
<accession>A0AAP3A3F7</accession>
<feature type="non-terminal residue" evidence="1">
    <location>
        <position position="113"/>
    </location>
</feature>
<reference evidence="1" key="1">
    <citation type="submission" date="2023-06" db="EMBL/GenBank/DDBJ databases">
        <title>Deciphering the underlying mechanisms mediating the transmission of blaNDM gene from human to animals in China.</title>
        <authorList>
            <person name="Chen K."/>
            <person name="Chen S."/>
        </authorList>
    </citation>
    <scope>NUCLEOTIDE SEQUENCE</scope>
    <source>
        <strain evidence="1">1199</strain>
    </source>
</reference>